<reference evidence="1 2" key="1">
    <citation type="journal article" date="2018" name="BMC Genomics">
        <title>The genome of Naegleria lovaniensis, the basis for a comparative approach to unravel pathogenicity factors of the human pathogenic amoeba N. fowleri.</title>
        <authorList>
            <person name="Liechti N."/>
            <person name="Schurch N."/>
            <person name="Bruggmann R."/>
            <person name="Wittwer M."/>
        </authorList>
    </citation>
    <scope>NUCLEOTIDE SEQUENCE [LARGE SCALE GENOMIC DNA]</scope>
    <source>
        <strain evidence="1 2">ATCC 30569</strain>
    </source>
</reference>
<organism evidence="1 2">
    <name type="scientific">Naegleria lovaniensis</name>
    <name type="common">Amoeba</name>
    <dbReference type="NCBI Taxonomy" id="51637"/>
    <lineage>
        <taxon>Eukaryota</taxon>
        <taxon>Discoba</taxon>
        <taxon>Heterolobosea</taxon>
        <taxon>Tetramitia</taxon>
        <taxon>Eutetramitia</taxon>
        <taxon>Vahlkampfiidae</taxon>
        <taxon>Naegleria</taxon>
    </lineage>
</organism>
<dbReference type="PANTHER" id="PTHR31252">
    <property type="entry name" value="DUF4419 DOMAIN-CONTAINING PROTEIN"/>
    <property type="match status" value="1"/>
</dbReference>
<evidence type="ECO:0000313" key="2">
    <source>
        <dbReference type="Proteomes" id="UP000816034"/>
    </source>
</evidence>
<dbReference type="Pfam" id="PF14388">
    <property type="entry name" value="DUF4419"/>
    <property type="match status" value="1"/>
</dbReference>
<name>A0AA88GXS8_NAELO</name>
<keyword evidence="2" id="KW-1185">Reference proteome</keyword>
<accession>A0AA88GXS8</accession>
<protein>
    <submittedName>
        <fullName evidence="1">Uncharacterized protein</fullName>
    </submittedName>
</protein>
<dbReference type="EMBL" id="PYSW02000003">
    <property type="protein sequence ID" value="KAG2392960.1"/>
    <property type="molecule type" value="Genomic_DNA"/>
</dbReference>
<sequence>MSSSQSCNHALTVEPNLTLGPTHSFTRKSTPLSYLNDPTNGGYNFITSKYHVYACESNGPILNRTKFTPHPLIMCCSEAYSKHYPLILSPDDIWLLIAQGFARHVQVHSEKLRSLFISDASESNLKQQDPSASSKINIVVSMDDKFIPGQDDQESSKKFENVDWTRVFQEITTHVQSHLRNGNDKSTSDSHLLDCNFSTSTSIEKSASQIVFMSAMKNYFNYWNAFCCGLPSITLLGTVRDWESIKERTIQLDQYGLEFWTKALIPILDRFIETAKVSESSSCLSESLKSFWNRIALFSMKSGSWRVTGWISYFFPYTEQNAISRDLLALKDDSLSTFLDDVKLSGWGTTADQYPSGLSTVQVHVLNSPEKGVNSLQYVAGFLGYDYDEQLKGMKPRIGWAIGSEKQDEQVTDD</sequence>
<proteinExistence type="predicted"/>
<dbReference type="GeneID" id="68101991"/>
<gene>
    <name evidence="1" type="ORF">C9374_009537</name>
</gene>
<dbReference type="RefSeq" id="XP_044554854.1">
    <property type="nucleotide sequence ID" value="XM_044699735.1"/>
</dbReference>
<dbReference type="Proteomes" id="UP000816034">
    <property type="component" value="Unassembled WGS sequence"/>
</dbReference>
<dbReference type="PANTHER" id="PTHR31252:SF11">
    <property type="entry name" value="DUF4419 DOMAIN-CONTAINING PROTEIN"/>
    <property type="match status" value="1"/>
</dbReference>
<dbReference type="AlphaFoldDB" id="A0AA88GXS8"/>
<comment type="caution">
    <text evidence="1">The sequence shown here is derived from an EMBL/GenBank/DDBJ whole genome shotgun (WGS) entry which is preliminary data.</text>
</comment>
<evidence type="ECO:0000313" key="1">
    <source>
        <dbReference type="EMBL" id="KAG2392960.1"/>
    </source>
</evidence>
<dbReference type="InterPro" id="IPR025533">
    <property type="entry name" value="DUF4419"/>
</dbReference>